<dbReference type="Gene3D" id="2.40.50.1020">
    <property type="entry name" value="LytTr DNA-binding domain"/>
    <property type="match status" value="1"/>
</dbReference>
<dbReference type="SMART" id="SM00850">
    <property type="entry name" value="LytTR"/>
    <property type="match status" value="1"/>
</dbReference>
<dbReference type="Gene3D" id="3.40.50.2300">
    <property type="match status" value="1"/>
</dbReference>
<evidence type="ECO:0000256" key="1">
    <source>
        <dbReference type="PROSITE-ProRule" id="PRU00169"/>
    </source>
</evidence>
<dbReference type="PANTHER" id="PTHR37299:SF1">
    <property type="entry name" value="STAGE 0 SPORULATION PROTEIN A HOMOLOG"/>
    <property type="match status" value="1"/>
</dbReference>
<organism evidence="4 5">
    <name type="scientific">Taibaiella chishuiensis</name>
    <dbReference type="NCBI Taxonomy" id="1434707"/>
    <lineage>
        <taxon>Bacteria</taxon>
        <taxon>Pseudomonadati</taxon>
        <taxon>Bacteroidota</taxon>
        <taxon>Chitinophagia</taxon>
        <taxon>Chitinophagales</taxon>
        <taxon>Chitinophagaceae</taxon>
        <taxon>Taibaiella</taxon>
    </lineage>
</organism>
<dbReference type="PANTHER" id="PTHR37299">
    <property type="entry name" value="TRANSCRIPTIONAL REGULATOR-RELATED"/>
    <property type="match status" value="1"/>
</dbReference>
<dbReference type="Pfam" id="PF04397">
    <property type="entry name" value="LytTR"/>
    <property type="match status" value="1"/>
</dbReference>
<dbReference type="Proteomes" id="UP000240572">
    <property type="component" value="Unassembled WGS sequence"/>
</dbReference>
<dbReference type="InterPro" id="IPR046947">
    <property type="entry name" value="LytR-like"/>
</dbReference>
<gene>
    <name evidence="4" type="ORF">B0I18_105227</name>
</gene>
<dbReference type="OrthoDB" id="2168082at2"/>
<dbReference type="RefSeq" id="WP_106523533.1">
    <property type="nucleotide sequence ID" value="NZ_PYGD01000005.1"/>
</dbReference>
<keyword evidence="1" id="KW-0597">Phosphoprotein</keyword>
<sequence length="251" mass="29002">MIRNIVVIEDEKPNADRLIRLIHATRPQVVIVAVIDSIADAVTWFATHAQPDVVMMDIRLSDGLSFEIFDRTPITCPVIFTTAYDEYAVRAFKVNSVDYLLKPVEQEELKAALDKLESAMQPLGGASLEELRQLLQPKEYRSRFLLPFRDSYKSLLVNDILCIYTEHKTTKVKLDNGLEECVPQTMEELEQQLNPKHFFRANRQFIIHIDAIEQVHNYFNGKLKVDIRKNPGLEVLVSRERAALFKSWLNF</sequence>
<evidence type="ECO:0000313" key="4">
    <source>
        <dbReference type="EMBL" id="PSK91642.1"/>
    </source>
</evidence>
<name>A0A2P8D340_9BACT</name>
<comment type="caution">
    <text evidence="4">The sequence shown here is derived from an EMBL/GenBank/DDBJ whole genome shotgun (WGS) entry which is preliminary data.</text>
</comment>
<dbReference type="GO" id="GO:0000156">
    <property type="term" value="F:phosphorelay response regulator activity"/>
    <property type="evidence" value="ECO:0007669"/>
    <property type="project" value="InterPro"/>
</dbReference>
<evidence type="ECO:0000313" key="5">
    <source>
        <dbReference type="Proteomes" id="UP000240572"/>
    </source>
</evidence>
<reference evidence="4 5" key="1">
    <citation type="submission" date="2018-03" db="EMBL/GenBank/DDBJ databases">
        <title>Genomic Encyclopedia of Type Strains, Phase III (KMG-III): the genomes of soil and plant-associated and newly described type strains.</title>
        <authorList>
            <person name="Whitman W."/>
        </authorList>
    </citation>
    <scope>NUCLEOTIDE SEQUENCE [LARGE SCALE GENOMIC DNA]</scope>
    <source>
        <strain evidence="4 5">CGMCC 1.12700</strain>
    </source>
</reference>
<dbReference type="GO" id="GO:0003677">
    <property type="term" value="F:DNA binding"/>
    <property type="evidence" value="ECO:0007669"/>
    <property type="project" value="InterPro"/>
</dbReference>
<dbReference type="PROSITE" id="PS50930">
    <property type="entry name" value="HTH_LYTTR"/>
    <property type="match status" value="1"/>
</dbReference>
<dbReference type="SUPFAM" id="SSF52172">
    <property type="entry name" value="CheY-like"/>
    <property type="match status" value="1"/>
</dbReference>
<evidence type="ECO:0000259" key="3">
    <source>
        <dbReference type="PROSITE" id="PS50930"/>
    </source>
</evidence>
<dbReference type="AlphaFoldDB" id="A0A2P8D340"/>
<protein>
    <submittedName>
        <fullName evidence="4">LytTR family two component transcriptional regulator</fullName>
    </submittedName>
</protein>
<dbReference type="InterPro" id="IPR007492">
    <property type="entry name" value="LytTR_DNA-bd_dom"/>
</dbReference>
<dbReference type="InterPro" id="IPR001789">
    <property type="entry name" value="Sig_transdc_resp-reg_receiver"/>
</dbReference>
<dbReference type="SMART" id="SM00448">
    <property type="entry name" value="REC"/>
    <property type="match status" value="1"/>
</dbReference>
<evidence type="ECO:0000259" key="2">
    <source>
        <dbReference type="PROSITE" id="PS50110"/>
    </source>
</evidence>
<dbReference type="PROSITE" id="PS50110">
    <property type="entry name" value="RESPONSE_REGULATORY"/>
    <property type="match status" value="1"/>
</dbReference>
<dbReference type="InterPro" id="IPR011006">
    <property type="entry name" value="CheY-like_superfamily"/>
</dbReference>
<dbReference type="EMBL" id="PYGD01000005">
    <property type="protein sequence ID" value="PSK91642.1"/>
    <property type="molecule type" value="Genomic_DNA"/>
</dbReference>
<accession>A0A2P8D340</accession>
<feature type="domain" description="HTH LytTR-type" evidence="3">
    <location>
        <begin position="144"/>
        <end position="251"/>
    </location>
</feature>
<dbReference type="Pfam" id="PF00072">
    <property type="entry name" value="Response_reg"/>
    <property type="match status" value="1"/>
</dbReference>
<feature type="domain" description="Response regulatory" evidence="2">
    <location>
        <begin position="4"/>
        <end position="117"/>
    </location>
</feature>
<feature type="modified residue" description="4-aspartylphosphate" evidence="1">
    <location>
        <position position="57"/>
    </location>
</feature>
<proteinExistence type="predicted"/>
<dbReference type="FunFam" id="3.40.50.2300:FF:000361">
    <property type="entry name" value="Two-component system response regulator"/>
    <property type="match status" value="1"/>
</dbReference>
<keyword evidence="5" id="KW-1185">Reference proteome</keyword>